<dbReference type="Gene3D" id="3.90.226.10">
    <property type="entry name" value="2-enoyl-CoA Hydratase, Chain A, domain 1"/>
    <property type="match status" value="1"/>
</dbReference>
<dbReference type="GO" id="GO:0016853">
    <property type="term" value="F:isomerase activity"/>
    <property type="evidence" value="ECO:0007669"/>
    <property type="project" value="UniProtKB-KW"/>
</dbReference>
<keyword evidence="3" id="KW-0413">Isomerase</keyword>
<dbReference type="SUPFAM" id="SSF52096">
    <property type="entry name" value="ClpP/crotonase"/>
    <property type="match status" value="1"/>
</dbReference>
<proteinExistence type="inferred from homology"/>
<evidence type="ECO:0000313" key="4">
    <source>
        <dbReference type="Proteomes" id="UP001160499"/>
    </source>
</evidence>
<dbReference type="Pfam" id="PF00378">
    <property type="entry name" value="ECH_1"/>
    <property type="match status" value="1"/>
</dbReference>
<dbReference type="EMBL" id="JARXVH010000023">
    <property type="protein sequence ID" value="MDH6221519.1"/>
    <property type="molecule type" value="Genomic_DNA"/>
</dbReference>
<evidence type="ECO:0000313" key="3">
    <source>
        <dbReference type="EMBL" id="MDH6221519.1"/>
    </source>
</evidence>
<dbReference type="InterPro" id="IPR029045">
    <property type="entry name" value="ClpP/crotonase-like_dom_sf"/>
</dbReference>
<evidence type="ECO:0000256" key="2">
    <source>
        <dbReference type="SAM" id="MobiDB-lite"/>
    </source>
</evidence>
<feature type="region of interest" description="Disordered" evidence="2">
    <location>
        <begin position="1"/>
        <end position="37"/>
    </location>
</feature>
<dbReference type="Gene3D" id="1.10.12.10">
    <property type="entry name" value="Lyase 2-enoyl-coa Hydratase, Chain A, domain 2"/>
    <property type="match status" value="1"/>
</dbReference>
<name>A0ABT6M1I8_9ACTN</name>
<dbReference type="InterPro" id="IPR051683">
    <property type="entry name" value="Enoyl-CoA_Hydratase/Isomerase"/>
</dbReference>
<accession>A0ABT6M1I8</accession>
<dbReference type="EC" id="5.3.3.18" evidence="3"/>
<comment type="similarity">
    <text evidence="1">Belongs to the enoyl-CoA hydratase/isomerase family.</text>
</comment>
<dbReference type="Proteomes" id="UP001160499">
    <property type="component" value="Unassembled WGS sequence"/>
</dbReference>
<organism evidence="3 4">
    <name type="scientific">Streptomyces pseudovenezuelae</name>
    <dbReference type="NCBI Taxonomy" id="67350"/>
    <lineage>
        <taxon>Bacteria</taxon>
        <taxon>Bacillati</taxon>
        <taxon>Actinomycetota</taxon>
        <taxon>Actinomycetes</taxon>
        <taxon>Kitasatosporales</taxon>
        <taxon>Streptomycetaceae</taxon>
        <taxon>Streptomyces</taxon>
        <taxon>Streptomyces aurantiacus group</taxon>
    </lineage>
</organism>
<dbReference type="InterPro" id="IPR014748">
    <property type="entry name" value="Enoyl-CoA_hydra_C"/>
</dbReference>
<evidence type="ECO:0000256" key="1">
    <source>
        <dbReference type="ARBA" id="ARBA00005254"/>
    </source>
</evidence>
<protein>
    <submittedName>
        <fullName evidence="3">2-(1,2-epoxy-1,2-dihydrophenyl)acetyl-CoA isomerase</fullName>
        <ecNumber evidence="3">5.3.3.18</ecNumber>
    </submittedName>
</protein>
<sequence>MDRAVTGAGPGAGHPATADVGAGAADRAKTGVSRPAADRARSVGVEIQDDGLARVTLRRGQAGNAIDLETARGLLDAARACERAAVRAVLLTGEGKSFCVGGDLGEFSRLSGEALEKHLVAVTDALHDALRTFASIDAPMVAAVQGAVAGAGIGLAAAADVTLAADNVTFTAAYTGVGYSPDAGVSWRLPRLVGPKRAVELLLTNRRVPAAEAATIGLVSRVVAFGELAAEAERTAEALRRGPTSAFGATRRLVASGQTADLTRHLDEEARALAAAAASDEGREGVAAFLDKRGPDFTRIPSRS</sequence>
<gene>
    <name evidence="3" type="ORF">M2283_008866</name>
</gene>
<reference evidence="3 4" key="1">
    <citation type="submission" date="2023-04" db="EMBL/GenBank/DDBJ databases">
        <title>Forest soil microbial communities from Buena Vista Peninsula, Colon Province, Panama.</title>
        <authorList>
            <person name="Bouskill N."/>
        </authorList>
    </citation>
    <scope>NUCLEOTIDE SEQUENCE [LARGE SCALE GENOMIC DNA]</scope>
    <source>
        <strain evidence="3 4">GGS1</strain>
    </source>
</reference>
<dbReference type="InterPro" id="IPR001753">
    <property type="entry name" value="Enoyl-CoA_hydra/iso"/>
</dbReference>
<keyword evidence="4" id="KW-1185">Reference proteome</keyword>
<dbReference type="PANTHER" id="PTHR42964">
    <property type="entry name" value="ENOYL-COA HYDRATASE"/>
    <property type="match status" value="1"/>
</dbReference>
<dbReference type="PANTHER" id="PTHR42964:SF1">
    <property type="entry name" value="POLYKETIDE BIOSYNTHESIS ENOYL-COA HYDRATASE PKSH-RELATED"/>
    <property type="match status" value="1"/>
</dbReference>
<comment type="caution">
    <text evidence="3">The sequence shown here is derived from an EMBL/GenBank/DDBJ whole genome shotgun (WGS) entry which is preliminary data.</text>
</comment>
<dbReference type="CDD" id="cd06558">
    <property type="entry name" value="crotonase-like"/>
    <property type="match status" value="1"/>
</dbReference>